<evidence type="ECO:0000313" key="2">
    <source>
        <dbReference type="EMBL" id="BCK00418.1"/>
    </source>
</evidence>
<dbReference type="EMBL" id="AP023368">
    <property type="protein sequence ID" value="BCK00418.1"/>
    <property type="molecule type" value="Genomic_DNA"/>
</dbReference>
<organism evidence="2 3">
    <name type="scientific">Anaerocolumna chitinilytica</name>
    <dbReference type="NCBI Taxonomy" id="1727145"/>
    <lineage>
        <taxon>Bacteria</taxon>
        <taxon>Bacillati</taxon>
        <taxon>Bacillota</taxon>
        <taxon>Clostridia</taxon>
        <taxon>Lachnospirales</taxon>
        <taxon>Lachnospiraceae</taxon>
        <taxon>Anaerocolumna</taxon>
    </lineage>
</organism>
<keyword evidence="1" id="KW-1133">Transmembrane helix</keyword>
<feature type="transmembrane region" description="Helical" evidence="1">
    <location>
        <begin position="6"/>
        <end position="34"/>
    </location>
</feature>
<gene>
    <name evidence="2" type="ORF">bsdcttw_34580</name>
</gene>
<keyword evidence="3" id="KW-1185">Reference proteome</keyword>
<proteinExistence type="predicted"/>
<name>A0A7I8DRT6_9FIRM</name>
<evidence type="ECO:0000256" key="1">
    <source>
        <dbReference type="SAM" id="Phobius"/>
    </source>
</evidence>
<evidence type="ECO:0000313" key="3">
    <source>
        <dbReference type="Proteomes" id="UP000515703"/>
    </source>
</evidence>
<reference evidence="2 3" key="1">
    <citation type="submission" date="2020-08" db="EMBL/GenBank/DDBJ databases">
        <title>Draft genome sequencing of an Anaerocolumna strain isolated from anoxic soil subjected to BSD treatment.</title>
        <authorList>
            <person name="Uek A."/>
            <person name="Tonouchi A."/>
        </authorList>
    </citation>
    <scope>NUCLEOTIDE SEQUENCE [LARGE SCALE GENOMIC DNA]</scope>
    <source>
        <strain evidence="2 3">CTTW</strain>
    </source>
</reference>
<accession>A0A7I8DRT6</accession>
<reference evidence="2 3" key="2">
    <citation type="submission" date="2020-08" db="EMBL/GenBank/DDBJ databases">
        <authorList>
            <person name="Ueki A."/>
            <person name="Tonouchi A."/>
        </authorList>
    </citation>
    <scope>NUCLEOTIDE SEQUENCE [LARGE SCALE GENOMIC DNA]</scope>
    <source>
        <strain evidence="2 3">CTTW</strain>
    </source>
</reference>
<keyword evidence="1" id="KW-0812">Transmembrane</keyword>
<sequence length="71" mass="8430">MSFTSTIVIILYTIVLVNKIFTIFSYILLFYFIIEYGCLPLRKEERLSSKLFLAKDMYLVTHLKTEKKGRD</sequence>
<dbReference type="Proteomes" id="UP000515703">
    <property type="component" value="Chromosome"/>
</dbReference>
<keyword evidence="1" id="KW-0472">Membrane</keyword>
<dbReference type="AlphaFoldDB" id="A0A7I8DRT6"/>
<protein>
    <submittedName>
        <fullName evidence="2">Uncharacterized protein</fullName>
    </submittedName>
</protein>
<dbReference type="KEGG" id="acht:bsdcttw_34580"/>